<dbReference type="EMBL" id="JBHULX010000030">
    <property type="protein sequence ID" value="MFD2592077.1"/>
    <property type="molecule type" value="Genomic_DNA"/>
</dbReference>
<name>A0ABW5NAN2_9FLAO</name>
<gene>
    <name evidence="8" type="ORF">ACFSTE_14655</name>
</gene>
<organism evidence="8 9">
    <name type="scientific">Aquimarina hainanensis</name>
    <dbReference type="NCBI Taxonomy" id="1578017"/>
    <lineage>
        <taxon>Bacteria</taxon>
        <taxon>Pseudomonadati</taxon>
        <taxon>Bacteroidota</taxon>
        <taxon>Flavobacteriia</taxon>
        <taxon>Flavobacteriales</taxon>
        <taxon>Flavobacteriaceae</taxon>
        <taxon>Aquimarina</taxon>
    </lineage>
</organism>
<proteinExistence type="inferred from homology"/>
<evidence type="ECO:0000256" key="4">
    <source>
        <dbReference type="ARBA" id="ARBA00022692"/>
    </source>
</evidence>
<dbReference type="SUPFAM" id="SSF52540">
    <property type="entry name" value="P-loop containing nucleoside triphosphate hydrolases"/>
    <property type="match status" value="1"/>
</dbReference>
<keyword evidence="9" id="KW-1185">Reference proteome</keyword>
<dbReference type="Pfam" id="PF02534">
    <property type="entry name" value="T4SS-DNA_transf"/>
    <property type="match status" value="1"/>
</dbReference>
<feature type="transmembrane region" description="Helical" evidence="7">
    <location>
        <begin position="37"/>
        <end position="62"/>
    </location>
</feature>
<protein>
    <submittedName>
        <fullName evidence="8">Type IV secretory system conjugative DNA transfer family protein</fullName>
    </submittedName>
</protein>
<comment type="subcellular location">
    <subcellularLocation>
        <location evidence="1">Cell membrane</location>
        <topology evidence="1">Multi-pass membrane protein</topology>
    </subcellularLocation>
</comment>
<evidence type="ECO:0000313" key="9">
    <source>
        <dbReference type="Proteomes" id="UP001597459"/>
    </source>
</evidence>
<evidence type="ECO:0000256" key="1">
    <source>
        <dbReference type="ARBA" id="ARBA00004651"/>
    </source>
</evidence>
<evidence type="ECO:0000256" key="3">
    <source>
        <dbReference type="ARBA" id="ARBA00022475"/>
    </source>
</evidence>
<evidence type="ECO:0000256" key="2">
    <source>
        <dbReference type="ARBA" id="ARBA00008806"/>
    </source>
</evidence>
<evidence type="ECO:0000256" key="7">
    <source>
        <dbReference type="SAM" id="Phobius"/>
    </source>
</evidence>
<comment type="similarity">
    <text evidence="2">Belongs to the VirD4/TraG family.</text>
</comment>
<dbReference type="PANTHER" id="PTHR37937:SF1">
    <property type="entry name" value="CONJUGATIVE TRANSFER: DNA TRANSPORT"/>
    <property type="match status" value="1"/>
</dbReference>
<sequence>MSDKEIMELFLLGATFLYKSWTAYSCYLVCRYFKIRYAFGVLIFFFPLVNFLVMIFPFYYWIDRLLNGKKYSSKNIKEIEVVDPKNINETETIHFETERGKIAVENIYRGIYIQGGAGSGKSKSIIEPIIHQSAKNSMAGLLYDFKSPELTENVIVNYQKYSEIDTYFVDFKKPSRSSRVNPISPKYLTKSAVAFELSQTLINNLLPETIKKREYFDREAQSILTGVIWFMRNNYPEYCTIPHIISLFSHISMDKILEMVATDPEAIGMMSSVKQAMNRKANRLVASVMSTLQNALATLNNPEVFWILSGEDFTLDLNDPENPKFMCIGNDSTLSSTYAPVISLIISSAVRLMNQPGKHRSVVILDEAPTIYIPKFEQIPATARSNKVATIYAAQDFGQVEDQNSKDKAQVLLSNLGTQIFGRTTNVKTAEMIKSIFSKQDKTFVTNSENKGKSGGLAWQLGRNKSKGLNESIQERDRVKVTDIMNLNTGEFYGIVAEGKPREFLKTKFKISNQGESTCSFGIKTPKEYFKMNYQRIVDEVLNMTKKDKPTDNLINF</sequence>
<dbReference type="InterPro" id="IPR027417">
    <property type="entry name" value="P-loop_NTPase"/>
</dbReference>
<keyword evidence="5 7" id="KW-1133">Transmembrane helix</keyword>
<dbReference type="InterPro" id="IPR003688">
    <property type="entry name" value="TraG/VirD4"/>
</dbReference>
<feature type="transmembrane region" description="Helical" evidence="7">
    <location>
        <begin position="6"/>
        <end position="30"/>
    </location>
</feature>
<keyword evidence="6 7" id="KW-0472">Membrane</keyword>
<keyword evidence="4 7" id="KW-0812">Transmembrane</keyword>
<keyword evidence="3" id="KW-1003">Cell membrane</keyword>
<accession>A0ABW5NAN2</accession>
<dbReference type="Proteomes" id="UP001597459">
    <property type="component" value="Unassembled WGS sequence"/>
</dbReference>
<comment type="caution">
    <text evidence="8">The sequence shown here is derived from an EMBL/GenBank/DDBJ whole genome shotgun (WGS) entry which is preliminary data.</text>
</comment>
<reference evidence="9" key="1">
    <citation type="journal article" date="2019" name="Int. J. Syst. Evol. Microbiol.">
        <title>The Global Catalogue of Microorganisms (GCM) 10K type strain sequencing project: providing services to taxonomists for standard genome sequencing and annotation.</title>
        <authorList>
            <consortium name="The Broad Institute Genomics Platform"/>
            <consortium name="The Broad Institute Genome Sequencing Center for Infectious Disease"/>
            <person name="Wu L."/>
            <person name="Ma J."/>
        </authorList>
    </citation>
    <scope>NUCLEOTIDE SEQUENCE [LARGE SCALE GENOMIC DNA]</scope>
    <source>
        <strain evidence="9">KCTC 42423</strain>
    </source>
</reference>
<evidence type="ECO:0000256" key="5">
    <source>
        <dbReference type="ARBA" id="ARBA00022989"/>
    </source>
</evidence>
<evidence type="ECO:0000313" key="8">
    <source>
        <dbReference type="EMBL" id="MFD2592077.1"/>
    </source>
</evidence>
<dbReference type="CDD" id="cd01127">
    <property type="entry name" value="TrwB_TraG_TraD_VirD4"/>
    <property type="match status" value="1"/>
</dbReference>
<evidence type="ECO:0000256" key="6">
    <source>
        <dbReference type="ARBA" id="ARBA00023136"/>
    </source>
</evidence>
<dbReference type="PANTHER" id="PTHR37937">
    <property type="entry name" value="CONJUGATIVE TRANSFER: DNA TRANSPORT"/>
    <property type="match status" value="1"/>
</dbReference>
<dbReference type="Gene3D" id="3.40.50.300">
    <property type="entry name" value="P-loop containing nucleotide triphosphate hydrolases"/>
    <property type="match status" value="1"/>
</dbReference>
<dbReference type="RefSeq" id="WP_378253595.1">
    <property type="nucleotide sequence ID" value="NZ_JBHSJV010000001.1"/>
</dbReference>
<dbReference type="InterPro" id="IPR051539">
    <property type="entry name" value="T4SS-coupling_protein"/>
</dbReference>